<evidence type="ECO:0000313" key="3">
    <source>
        <dbReference type="Proteomes" id="UP001497623"/>
    </source>
</evidence>
<feature type="compositionally biased region" description="Acidic residues" evidence="1">
    <location>
        <begin position="110"/>
        <end position="120"/>
    </location>
</feature>
<feature type="non-terminal residue" evidence="2">
    <location>
        <position position="1"/>
    </location>
</feature>
<keyword evidence="3" id="KW-1185">Reference proteome</keyword>
<name>A0AAV2QX01_MEGNR</name>
<evidence type="ECO:0000256" key="1">
    <source>
        <dbReference type="SAM" id="MobiDB-lite"/>
    </source>
</evidence>
<dbReference type="Proteomes" id="UP001497623">
    <property type="component" value="Unassembled WGS sequence"/>
</dbReference>
<dbReference type="AlphaFoldDB" id="A0AAV2QX01"/>
<reference evidence="2 3" key="1">
    <citation type="submission" date="2024-05" db="EMBL/GenBank/DDBJ databases">
        <authorList>
            <person name="Wallberg A."/>
        </authorList>
    </citation>
    <scope>NUCLEOTIDE SEQUENCE [LARGE SCALE GENOMIC DNA]</scope>
</reference>
<comment type="caution">
    <text evidence="2">The sequence shown here is derived from an EMBL/GenBank/DDBJ whole genome shotgun (WGS) entry which is preliminary data.</text>
</comment>
<organism evidence="2 3">
    <name type="scientific">Meganyctiphanes norvegica</name>
    <name type="common">Northern krill</name>
    <name type="synonym">Thysanopoda norvegica</name>
    <dbReference type="NCBI Taxonomy" id="48144"/>
    <lineage>
        <taxon>Eukaryota</taxon>
        <taxon>Metazoa</taxon>
        <taxon>Ecdysozoa</taxon>
        <taxon>Arthropoda</taxon>
        <taxon>Crustacea</taxon>
        <taxon>Multicrustacea</taxon>
        <taxon>Malacostraca</taxon>
        <taxon>Eumalacostraca</taxon>
        <taxon>Eucarida</taxon>
        <taxon>Euphausiacea</taxon>
        <taxon>Euphausiidae</taxon>
        <taxon>Meganyctiphanes</taxon>
    </lineage>
</organism>
<evidence type="ECO:0000313" key="2">
    <source>
        <dbReference type="EMBL" id="CAL4101866.1"/>
    </source>
</evidence>
<feature type="compositionally biased region" description="Low complexity" evidence="1">
    <location>
        <begin position="86"/>
        <end position="109"/>
    </location>
</feature>
<feature type="region of interest" description="Disordered" evidence="1">
    <location>
        <begin position="14"/>
        <end position="130"/>
    </location>
</feature>
<sequence>AFVVPARVVVNELANKARPQRKKPTKKPKEAIQTNTIESKDAKGPVKRSTPNIKMHFQPAVKNPSNPPAVKTPSNPLELDDAIDAPSTSNTTQSPQSSGTSLSGTLAAESSEESLDELDPQADSAVELSKDPKVYSWVGVRIYRTVKLARGRSTKSPYIHIGKV</sequence>
<dbReference type="EMBL" id="CAXKWB010011565">
    <property type="protein sequence ID" value="CAL4101866.1"/>
    <property type="molecule type" value="Genomic_DNA"/>
</dbReference>
<accession>A0AAV2QX01</accession>
<gene>
    <name evidence="2" type="ORF">MNOR_LOCUS17114</name>
</gene>
<proteinExistence type="predicted"/>
<feature type="non-terminal residue" evidence="2">
    <location>
        <position position="164"/>
    </location>
</feature>
<protein>
    <submittedName>
        <fullName evidence="2">Uncharacterized protein</fullName>
    </submittedName>
</protein>